<reference evidence="7 8" key="1">
    <citation type="journal article" date="2014" name="PLoS Genet.">
        <title>The Genome of Spironucleus salmonicida Highlights a Fish Pathogen Adapted to Fluctuating Environments.</title>
        <authorList>
            <person name="Xu F."/>
            <person name="Jerlstrom-Hultqvist J."/>
            <person name="Einarsson E."/>
            <person name="Astvaldsson A."/>
            <person name="Svard S.G."/>
            <person name="Andersson J.O."/>
        </authorList>
    </citation>
    <scope>NUCLEOTIDE SEQUENCE</scope>
    <source>
        <strain evidence="8">ATCC 50377</strain>
    </source>
</reference>
<dbReference type="EMBL" id="KI546167">
    <property type="protein sequence ID" value="EST41846.1"/>
    <property type="molecule type" value="Genomic_DNA"/>
</dbReference>
<dbReference type="GO" id="GO:0000978">
    <property type="term" value="F:RNA polymerase II cis-regulatory region sequence-specific DNA binding"/>
    <property type="evidence" value="ECO:0007669"/>
    <property type="project" value="TreeGrafter"/>
</dbReference>
<evidence type="ECO:0000259" key="6">
    <source>
        <dbReference type="PROSITE" id="PS51294"/>
    </source>
</evidence>
<dbReference type="PANTHER" id="PTHR46621:SF1">
    <property type="entry name" value="SNRNA-ACTIVATING PROTEIN COMPLEX SUBUNIT 4"/>
    <property type="match status" value="1"/>
</dbReference>
<evidence type="ECO:0000313" key="7">
    <source>
        <dbReference type="EMBL" id="EST41846.1"/>
    </source>
</evidence>
<dbReference type="VEuPathDB" id="GiardiaDB:SS50377_25273"/>
<organism evidence="7">
    <name type="scientific">Spironucleus salmonicida</name>
    <dbReference type="NCBI Taxonomy" id="348837"/>
    <lineage>
        <taxon>Eukaryota</taxon>
        <taxon>Metamonada</taxon>
        <taxon>Diplomonadida</taxon>
        <taxon>Hexamitidae</taxon>
        <taxon>Hexamitinae</taxon>
        <taxon>Spironucleus</taxon>
    </lineage>
</organism>
<dbReference type="Pfam" id="PF13921">
    <property type="entry name" value="Myb_DNA-bind_6"/>
    <property type="match status" value="1"/>
</dbReference>
<keyword evidence="2 7" id="KW-0238">DNA-binding</keyword>
<feature type="domain" description="Myb-like" evidence="5">
    <location>
        <begin position="96"/>
        <end position="147"/>
    </location>
</feature>
<dbReference type="GO" id="GO:0019185">
    <property type="term" value="C:snRNA-activating protein complex"/>
    <property type="evidence" value="ECO:0007669"/>
    <property type="project" value="TreeGrafter"/>
</dbReference>
<dbReference type="Proteomes" id="UP000018208">
    <property type="component" value="Unassembled WGS sequence"/>
</dbReference>
<dbReference type="SMART" id="SM00717">
    <property type="entry name" value="SANT"/>
    <property type="match status" value="2"/>
</dbReference>
<gene>
    <name evidence="7" type="ORF">SS50377_18681</name>
    <name evidence="8" type="ORF">SS50377_25273</name>
</gene>
<dbReference type="InterPro" id="IPR001005">
    <property type="entry name" value="SANT/Myb"/>
</dbReference>
<evidence type="ECO:0000256" key="3">
    <source>
        <dbReference type="ARBA" id="ARBA00023163"/>
    </source>
</evidence>
<dbReference type="Pfam" id="PF00249">
    <property type="entry name" value="Myb_DNA-binding"/>
    <property type="match status" value="1"/>
</dbReference>
<proteinExistence type="predicted"/>
<dbReference type="PROSITE" id="PS51294">
    <property type="entry name" value="HTH_MYB"/>
    <property type="match status" value="1"/>
</dbReference>
<protein>
    <submittedName>
        <fullName evidence="7">Myb-like DNA-binding domain-containing protein</fullName>
    </submittedName>
</protein>
<feature type="domain" description="HTH myb-type" evidence="6">
    <location>
        <begin position="96"/>
        <end position="151"/>
    </location>
</feature>
<dbReference type="InterPro" id="IPR051575">
    <property type="entry name" value="Myb-like_DNA-bd"/>
</dbReference>
<dbReference type="GO" id="GO:0042795">
    <property type="term" value="P:snRNA transcription by RNA polymerase II"/>
    <property type="evidence" value="ECO:0007669"/>
    <property type="project" value="TreeGrafter"/>
</dbReference>
<dbReference type="Gene3D" id="1.10.10.60">
    <property type="entry name" value="Homeodomain-like"/>
    <property type="match status" value="2"/>
</dbReference>
<dbReference type="InterPro" id="IPR017930">
    <property type="entry name" value="Myb_dom"/>
</dbReference>
<evidence type="ECO:0000259" key="5">
    <source>
        <dbReference type="PROSITE" id="PS50090"/>
    </source>
</evidence>
<keyword evidence="1" id="KW-0805">Transcription regulation</keyword>
<evidence type="ECO:0000256" key="1">
    <source>
        <dbReference type="ARBA" id="ARBA00023015"/>
    </source>
</evidence>
<keyword evidence="9" id="KW-1185">Reference proteome</keyword>
<sequence>MFSILFDEELSNTQDIFLRLPITFESSQNIQKVSQVKSGRRFQNIWSQQEDQLLIKLMSNKNAQKWKDITETFNEAQIGKYRDTSSIVQHWVRVLNPKKILKKWTEEEDTLLLNILKVSPPRQWKKIADQMPDRTDNQIVSRLKAIKKYVIDKDNQFQNLFP</sequence>
<accession>V6LDT2</accession>
<dbReference type="InterPro" id="IPR009057">
    <property type="entry name" value="Homeodomain-like_sf"/>
</dbReference>
<dbReference type="PROSITE" id="PS50090">
    <property type="entry name" value="MYB_LIKE"/>
    <property type="match status" value="2"/>
</dbReference>
<evidence type="ECO:0000256" key="2">
    <source>
        <dbReference type="ARBA" id="ARBA00023125"/>
    </source>
</evidence>
<dbReference type="EMBL" id="AUWU02000005">
    <property type="protein sequence ID" value="KAH0573154.1"/>
    <property type="molecule type" value="Genomic_DNA"/>
</dbReference>
<dbReference type="GO" id="GO:0042796">
    <property type="term" value="P:snRNA transcription by RNA polymerase III"/>
    <property type="evidence" value="ECO:0007669"/>
    <property type="project" value="TreeGrafter"/>
</dbReference>
<name>V6LDT2_9EUKA</name>
<feature type="domain" description="Myb-like" evidence="5">
    <location>
        <begin position="46"/>
        <end position="95"/>
    </location>
</feature>
<reference evidence="8" key="2">
    <citation type="submission" date="2020-12" db="EMBL/GenBank/DDBJ databases">
        <title>New Spironucleus salmonicida genome in near-complete chromosomes.</title>
        <authorList>
            <person name="Xu F."/>
            <person name="Kurt Z."/>
            <person name="Jimenez-Gonzalez A."/>
            <person name="Astvaldsson A."/>
            <person name="Andersson J.O."/>
            <person name="Svard S.G."/>
        </authorList>
    </citation>
    <scope>NUCLEOTIDE SEQUENCE</scope>
    <source>
        <strain evidence="8">ATCC 50377</strain>
    </source>
</reference>
<evidence type="ECO:0000313" key="8">
    <source>
        <dbReference type="EMBL" id="KAH0573154.1"/>
    </source>
</evidence>
<keyword evidence="4" id="KW-0539">Nucleus</keyword>
<evidence type="ECO:0000256" key="4">
    <source>
        <dbReference type="ARBA" id="ARBA00023242"/>
    </source>
</evidence>
<keyword evidence="3" id="KW-0804">Transcription</keyword>
<dbReference type="SUPFAM" id="SSF46689">
    <property type="entry name" value="Homeodomain-like"/>
    <property type="match status" value="1"/>
</dbReference>
<dbReference type="PANTHER" id="PTHR46621">
    <property type="entry name" value="SNRNA-ACTIVATING PROTEIN COMPLEX SUBUNIT 4"/>
    <property type="match status" value="1"/>
</dbReference>
<dbReference type="GO" id="GO:0001006">
    <property type="term" value="F:RNA polymerase III type 3 promoter sequence-specific DNA binding"/>
    <property type="evidence" value="ECO:0007669"/>
    <property type="project" value="TreeGrafter"/>
</dbReference>
<dbReference type="CDD" id="cd00167">
    <property type="entry name" value="SANT"/>
    <property type="match status" value="1"/>
</dbReference>
<dbReference type="AlphaFoldDB" id="V6LDT2"/>
<evidence type="ECO:0000313" key="9">
    <source>
        <dbReference type="Proteomes" id="UP000018208"/>
    </source>
</evidence>
<dbReference type="OrthoDB" id="2143914at2759"/>